<dbReference type="AlphaFoldDB" id="A0A1J4NTG9"/>
<sequence length="218" mass="20223">MRIQQLSVLAVVAAAGLSLTACQGSDGDSAGSGGSATPSSAAGSPSGSQGSGSASGSQDSGSPATASSGATGGGSGTGGQSGGGASAAAGACTTSRLAFSSAAGPAQGTLVVTLKNTGTAACTLKGFPGVDLQSKDGTVSAERSGAAPAAVRVVPGAATRFTLHYPPNTSGGSGETFTGLVVTPPNETHSRKLSVRINVPVTDGSGSAITVDPVGAGG</sequence>
<gene>
    <name evidence="4" type="ORF">WN71_023010</name>
</gene>
<feature type="compositionally biased region" description="Low complexity" evidence="1">
    <location>
        <begin position="24"/>
        <end position="69"/>
    </location>
</feature>
<keyword evidence="5" id="KW-1185">Reference proteome</keyword>
<evidence type="ECO:0000313" key="4">
    <source>
        <dbReference type="EMBL" id="OIJ65600.1"/>
    </source>
</evidence>
<dbReference type="RefSeq" id="WP_046583223.1">
    <property type="nucleotide sequence ID" value="NZ_LAVA02000056.1"/>
</dbReference>
<accession>A0A1J4NTG9</accession>
<protein>
    <recommendedName>
        <fullName evidence="3">DUF4232 domain-containing protein</fullName>
    </recommendedName>
</protein>
<feature type="compositionally biased region" description="Gly residues" evidence="1">
    <location>
        <begin position="70"/>
        <end position="85"/>
    </location>
</feature>
<feature type="domain" description="DUF4232" evidence="3">
    <location>
        <begin position="92"/>
        <end position="214"/>
    </location>
</feature>
<name>A0A1J4NTG9_9ACTN</name>
<dbReference type="PROSITE" id="PS51257">
    <property type="entry name" value="PROKAR_LIPOPROTEIN"/>
    <property type="match status" value="1"/>
</dbReference>
<dbReference type="GO" id="GO:0005975">
    <property type="term" value="P:carbohydrate metabolic process"/>
    <property type="evidence" value="ECO:0007669"/>
    <property type="project" value="UniProtKB-ARBA"/>
</dbReference>
<keyword evidence="2" id="KW-0732">Signal</keyword>
<dbReference type="Pfam" id="PF14016">
    <property type="entry name" value="DUF4232"/>
    <property type="match status" value="1"/>
</dbReference>
<evidence type="ECO:0000313" key="5">
    <source>
        <dbReference type="Proteomes" id="UP000034196"/>
    </source>
</evidence>
<feature type="chain" id="PRO_5038420163" description="DUF4232 domain-containing protein" evidence="2">
    <location>
        <begin position="24"/>
        <end position="218"/>
    </location>
</feature>
<evidence type="ECO:0000259" key="3">
    <source>
        <dbReference type="Pfam" id="PF14016"/>
    </source>
</evidence>
<dbReference type="InterPro" id="IPR025326">
    <property type="entry name" value="DUF4232"/>
</dbReference>
<dbReference type="STRING" id="1428628.WN71_023010"/>
<dbReference type="OrthoDB" id="3480105at2"/>
<comment type="caution">
    <text evidence="4">The sequence shown here is derived from an EMBL/GenBank/DDBJ whole genome shotgun (WGS) entry which is preliminary data.</text>
</comment>
<feature type="region of interest" description="Disordered" evidence="1">
    <location>
        <begin position="24"/>
        <end position="87"/>
    </location>
</feature>
<feature type="signal peptide" evidence="2">
    <location>
        <begin position="1"/>
        <end position="23"/>
    </location>
</feature>
<evidence type="ECO:0000256" key="1">
    <source>
        <dbReference type="SAM" id="MobiDB-lite"/>
    </source>
</evidence>
<evidence type="ECO:0000256" key="2">
    <source>
        <dbReference type="SAM" id="SignalP"/>
    </source>
</evidence>
<dbReference type="EMBL" id="LAVA02000056">
    <property type="protein sequence ID" value="OIJ65600.1"/>
    <property type="molecule type" value="Genomic_DNA"/>
</dbReference>
<dbReference type="Proteomes" id="UP000034196">
    <property type="component" value="Unassembled WGS sequence"/>
</dbReference>
<reference evidence="4" key="1">
    <citation type="submission" date="2016-10" db="EMBL/GenBank/DDBJ databases">
        <title>Genome sequence of Streptomyces mangrovisoli MUSC 149.</title>
        <authorList>
            <person name="Lee L.-H."/>
            <person name="Ser H.-L."/>
        </authorList>
    </citation>
    <scope>NUCLEOTIDE SEQUENCE [LARGE SCALE GENOMIC DNA]</scope>
    <source>
        <strain evidence="4">MUSC 149</strain>
    </source>
</reference>
<dbReference type="InterPro" id="IPR013783">
    <property type="entry name" value="Ig-like_fold"/>
</dbReference>
<organism evidence="4 5">
    <name type="scientific">Streptomyces mangrovisoli</name>
    <dbReference type="NCBI Taxonomy" id="1428628"/>
    <lineage>
        <taxon>Bacteria</taxon>
        <taxon>Bacillati</taxon>
        <taxon>Actinomycetota</taxon>
        <taxon>Actinomycetes</taxon>
        <taxon>Kitasatosporales</taxon>
        <taxon>Streptomycetaceae</taxon>
        <taxon>Streptomyces</taxon>
    </lineage>
</organism>
<dbReference type="Gene3D" id="2.60.40.10">
    <property type="entry name" value="Immunoglobulins"/>
    <property type="match status" value="1"/>
</dbReference>
<proteinExistence type="predicted"/>